<feature type="region of interest" description="Disordered" evidence="1">
    <location>
        <begin position="37"/>
        <end position="71"/>
    </location>
</feature>
<name>A0A4E9DM09_GIBZA</name>
<sequence>MAEESKTCPSFDSRMICKSRAKDSCCATAGSSFDSVEPKLNGHVRGSLPQSQSRTARQGDHEGNPLAGPTFNAAGTYTRLVDIACPLPRQNNSVSRGSGLKAQVAASKAARSDVITLPHAAKRVFSESITNHNSTGGYGWPSTLALIFPQQLGMREPPKSALSLIQMGASTGTPHVILWHSLLALCRLDPTGMDHVARDHEILCLAGKKCRCMSFLT</sequence>
<organism evidence="3">
    <name type="scientific">Gibberella zeae</name>
    <name type="common">Wheat head blight fungus</name>
    <name type="synonym">Fusarium graminearum</name>
    <dbReference type="NCBI Taxonomy" id="5518"/>
    <lineage>
        <taxon>Eukaryota</taxon>
        <taxon>Fungi</taxon>
        <taxon>Dikarya</taxon>
        <taxon>Ascomycota</taxon>
        <taxon>Pezizomycotina</taxon>
        <taxon>Sordariomycetes</taxon>
        <taxon>Hypocreomycetidae</taxon>
        <taxon>Hypocreales</taxon>
        <taxon>Nectriaceae</taxon>
        <taxon>Fusarium</taxon>
    </lineage>
</organism>
<evidence type="ECO:0000313" key="3">
    <source>
        <dbReference type="EMBL" id="VIO52097.1"/>
    </source>
</evidence>
<dbReference type="EMBL" id="CAJPIJ010000069">
    <property type="protein sequence ID" value="CAG1965639.1"/>
    <property type="molecule type" value="Genomic_DNA"/>
</dbReference>
<protein>
    <submittedName>
        <fullName evidence="3">Uncharacterized protein</fullName>
    </submittedName>
</protein>
<gene>
    <name evidence="3" type="ORF">FUG_LOCUS18522</name>
    <name evidence="2" type="ORF">MDCFG202_LOCUS31840</name>
</gene>
<reference evidence="2" key="2">
    <citation type="submission" date="2021-03" db="EMBL/GenBank/DDBJ databases">
        <authorList>
            <person name="Alouane T."/>
            <person name="Langin T."/>
            <person name="Bonhomme L."/>
        </authorList>
    </citation>
    <scope>NUCLEOTIDE SEQUENCE</scope>
    <source>
        <strain evidence="2">MDC_Fg202</strain>
    </source>
</reference>
<accession>A0A4E9DM09</accession>
<dbReference type="Proteomes" id="UP000746612">
    <property type="component" value="Unassembled WGS sequence"/>
</dbReference>
<evidence type="ECO:0000256" key="1">
    <source>
        <dbReference type="SAM" id="MobiDB-lite"/>
    </source>
</evidence>
<proteinExistence type="predicted"/>
<reference evidence="3" key="1">
    <citation type="submission" date="2019-04" db="EMBL/GenBank/DDBJ databases">
        <authorList>
            <person name="Melise S."/>
            <person name="Noan J."/>
            <person name="Okalmin O."/>
        </authorList>
    </citation>
    <scope>NUCLEOTIDE SEQUENCE</scope>
    <source>
        <strain evidence="3">FN9</strain>
    </source>
</reference>
<evidence type="ECO:0000313" key="2">
    <source>
        <dbReference type="EMBL" id="CAG1965639.1"/>
    </source>
</evidence>
<dbReference type="AlphaFoldDB" id="A0A4E9DM09"/>
<dbReference type="EMBL" id="CAAKMV010000022">
    <property type="protein sequence ID" value="VIO52097.1"/>
    <property type="molecule type" value="Genomic_DNA"/>
</dbReference>